<gene>
    <name evidence="1" type="ORF">BKA15_006584</name>
</gene>
<evidence type="ECO:0008006" key="3">
    <source>
        <dbReference type="Google" id="ProtNLM"/>
    </source>
</evidence>
<reference evidence="1 2" key="1">
    <citation type="submission" date="2020-07" db="EMBL/GenBank/DDBJ databases">
        <title>Sequencing the genomes of 1000 actinobacteria strains.</title>
        <authorList>
            <person name="Klenk H.-P."/>
        </authorList>
    </citation>
    <scope>NUCLEOTIDE SEQUENCE [LARGE SCALE GENOMIC DNA]</scope>
    <source>
        <strain evidence="1 2">DSM 22083</strain>
    </source>
</reference>
<accession>A0A7Y9LFR4</accession>
<evidence type="ECO:0000313" key="1">
    <source>
        <dbReference type="EMBL" id="NYE75255.1"/>
    </source>
</evidence>
<sequence length="170" mass="18822">MNEMDCRETWGDSNVVDTVAWLGELGDNLPSTTKAELLAACLPLEVAPLYSSAPPERIELSSAQHAVKFGLAWHGEYAMCLTETSGRVVSKHLIADEITPVNTGLREFSQFLAITSRISQLYDRVEDGKTSREDYLHVVESARMELSKIDSSALEPGAWWSGIVEEFSMI</sequence>
<dbReference type="EMBL" id="JACCBU010000001">
    <property type="protein sequence ID" value="NYE75255.1"/>
    <property type="molecule type" value="Genomic_DNA"/>
</dbReference>
<organism evidence="1 2">
    <name type="scientific">Microlunatus parietis</name>
    <dbReference type="NCBI Taxonomy" id="682979"/>
    <lineage>
        <taxon>Bacteria</taxon>
        <taxon>Bacillati</taxon>
        <taxon>Actinomycetota</taxon>
        <taxon>Actinomycetes</taxon>
        <taxon>Propionibacteriales</taxon>
        <taxon>Propionibacteriaceae</taxon>
        <taxon>Microlunatus</taxon>
    </lineage>
</organism>
<protein>
    <recommendedName>
        <fullName evidence="3">SUKH-4 immunity protein</fullName>
    </recommendedName>
</protein>
<dbReference type="Pfam" id="PF14435">
    <property type="entry name" value="SUKH-4"/>
    <property type="match status" value="1"/>
</dbReference>
<evidence type="ECO:0000313" key="2">
    <source>
        <dbReference type="Proteomes" id="UP000569914"/>
    </source>
</evidence>
<dbReference type="AlphaFoldDB" id="A0A7Y9LFR4"/>
<comment type="caution">
    <text evidence="1">The sequence shown here is derived from an EMBL/GenBank/DDBJ whole genome shotgun (WGS) entry which is preliminary data.</text>
</comment>
<dbReference type="InterPro" id="IPR025851">
    <property type="entry name" value="SUKH-4"/>
</dbReference>
<keyword evidence="2" id="KW-1185">Reference proteome</keyword>
<proteinExistence type="predicted"/>
<dbReference type="Proteomes" id="UP000569914">
    <property type="component" value="Unassembled WGS sequence"/>
</dbReference>
<name>A0A7Y9LFR4_9ACTN</name>